<protein>
    <submittedName>
        <fullName evidence="1">Uncharacterized protein</fullName>
    </submittedName>
</protein>
<keyword evidence="2" id="KW-1185">Reference proteome</keyword>
<name>A0ABX0TAN9_9MICO</name>
<sequence length="128" mass="14101">MREHPVTGEAFTTVLGIVGDASVPGTKTLGQYEGGASFSYDAMPAVPGVQGATETVYVPTENLADFSVRWDYIEHDTLPAWQALAHDDPERARALVGTSVPDRIEDRRLDNRLGDLVDDLHDTEFSWR</sequence>
<comment type="caution">
    <text evidence="1">The sequence shown here is derived from an EMBL/GenBank/DDBJ whole genome shotgun (WGS) entry which is preliminary data.</text>
</comment>
<dbReference type="EMBL" id="JAAOYO010000003">
    <property type="protein sequence ID" value="NII41511.1"/>
    <property type="molecule type" value="Genomic_DNA"/>
</dbReference>
<reference evidence="1 2" key="1">
    <citation type="submission" date="2020-03" db="EMBL/GenBank/DDBJ databases">
        <title>Above-ground endophytic microbial communities from plants in different locations in the United States.</title>
        <authorList>
            <person name="Frank C."/>
        </authorList>
    </citation>
    <scope>NUCLEOTIDE SEQUENCE [LARGE SCALE GENOMIC DNA]</scope>
    <source>
        <strain evidence="1 2">WW7</strain>
    </source>
</reference>
<gene>
    <name evidence="1" type="ORF">E9228_002158</name>
</gene>
<accession>A0ABX0TAN9</accession>
<dbReference type="Proteomes" id="UP001318300">
    <property type="component" value="Unassembled WGS sequence"/>
</dbReference>
<evidence type="ECO:0000313" key="1">
    <source>
        <dbReference type="EMBL" id="NII41511.1"/>
    </source>
</evidence>
<proteinExistence type="predicted"/>
<evidence type="ECO:0000313" key="2">
    <source>
        <dbReference type="Proteomes" id="UP001318300"/>
    </source>
</evidence>
<dbReference type="RefSeq" id="WP_166780545.1">
    <property type="nucleotide sequence ID" value="NZ_JAAOYO010000003.1"/>
</dbReference>
<organism evidence="1 2">
    <name type="scientific">Curtobacterium salicis</name>
    <dbReference type="NCBI Taxonomy" id="1779862"/>
    <lineage>
        <taxon>Bacteria</taxon>
        <taxon>Bacillati</taxon>
        <taxon>Actinomycetota</taxon>
        <taxon>Actinomycetes</taxon>
        <taxon>Micrococcales</taxon>
        <taxon>Microbacteriaceae</taxon>
        <taxon>Curtobacterium</taxon>
    </lineage>
</organism>